<sequence length="159" mass="17062">MNAQEKYPDSYTLENIEEHIGRTFGPGSPIPVGQDRINEFAEVTEDRQWIHTDVARANERSPFGGTIAHGYLTLSLLAAEQMKLGLIPKGCSGAMNYGLDKVRFLAPVPSGADLRVSAVLTGIERKEGGRVLIRSKVTAQAVGASGPALIADTLALAFR</sequence>
<dbReference type="InterPro" id="IPR002539">
    <property type="entry name" value="MaoC-like_dom"/>
</dbReference>
<dbReference type="PANTHER" id="PTHR42993:SF1">
    <property type="entry name" value="MAOC-LIKE DEHYDRATASE DOMAIN-CONTAINING PROTEIN"/>
    <property type="match status" value="1"/>
</dbReference>
<protein>
    <submittedName>
        <fullName evidence="2">MaoC family dehydratase</fullName>
    </submittedName>
</protein>
<dbReference type="RefSeq" id="WP_271088712.1">
    <property type="nucleotide sequence ID" value="NZ_JAPJZH010000003.1"/>
</dbReference>
<accession>A0ABT4VKC8</accession>
<gene>
    <name evidence="2" type="ORF">OOZ53_07260</name>
</gene>
<organism evidence="2 3">
    <name type="scientific">Hoeflea poritis</name>
    <dbReference type="NCBI Taxonomy" id="2993659"/>
    <lineage>
        <taxon>Bacteria</taxon>
        <taxon>Pseudomonadati</taxon>
        <taxon>Pseudomonadota</taxon>
        <taxon>Alphaproteobacteria</taxon>
        <taxon>Hyphomicrobiales</taxon>
        <taxon>Rhizobiaceae</taxon>
        <taxon>Hoeflea</taxon>
    </lineage>
</organism>
<dbReference type="InterPro" id="IPR039375">
    <property type="entry name" value="NodN-like"/>
</dbReference>
<keyword evidence="3" id="KW-1185">Reference proteome</keyword>
<dbReference type="PANTHER" id="PTHR42993">
    <property type="entry name" value="MAOC-LIKE DEHYDRATASE DOMAIN-CONTAINING PROTEIN"/>
    <property type="match status" value="1"/>
</dbReference>
<evidence type="ECO:0000259" key="1">
    <source>
        <dbReference type="Pfam" id="PF01575"/>
    </source>
</evidence>
<reference evidence="2" key="1">
    <citation type="submission" date="2022-11" db="EMBL/GenBank/DDBJ databases">
        <title>Hoeflea poritis sp. nov., isolated from scleractinian coral Porites lutea.</title>
        <authorList>
            <person name="Zhang G."/>
            <person name="Wei Q."/>
            <person name="Cai L."/>
        </authorList>
    </citation>
    <scope>NUCLEOTIDE SEQUENCE</scope>
    <source>
        <strain evidence="2">E7-10</strain>
    </source>
</reference>
<name>A0ABT4VKC8_9HYPH</name>
<dbReference type="Gene3D" id="3.10.129.10">
    <property type="entry name" value="Hotdog Thioesterase"/>
    <property type="match status" value="1"/>
</dbReference>
<feature type="domain" description="MaoC-like" evidence="1">
    <location>
        <begin position="18"/>
        <end position="131"/>
    </location>
</feature>
<dbReference type="EMBL" id="JAPJZH010000003">
    <property type="protein sequence ID" value="MDA4845144.1"/>
    <property type="molecule type" value="Genomic_DNA"/>
</dbReference>
<dbReference type="CDD" id="cd03450">
    <property type="entry name" value="NodN"/>
    <property type="match status" value="1"/>
</dbReference>
<dbReference type="Pfam" id="PF01575">
    <property type="entry name" value="MaoC_dehydratas"/>
    <property type="match status" value="1"/>
</dbReference>
<dbReference type="Proteomes" id="UP001148313">
    <property type="component" value="Unassembled WGS sequence"/>
</dbReference>
<dbReference type="SUPFAM" id="SSF54637">
    <property type="entry name" value="Thioesterase/thiol ester dehydrase-isomerase"/>
    <property type="match status" value="1"/>
</dbReference>
<proteinExistence type="predicted"/>
<evidence type="ECO:0000313" key="2">
    <source>
        <dbReference type="EMBL" id="MDA4845144.1"/>
    </source>
</evidence>
<evidence type="ECO:0000313" key="3">
    <source>
        <dbReference type="Proteomes" id="UP001148313"/>
    </source>
</evidence>
<comment type="caution">
    <text evidence="2">The sequence shown here is derived from an EMBL/GenBank/DDBJ whole genome shotgun (WGS) entry which is preliminary data.</text>
</comment>
<dbReference type="InterPro" id="IPR029069">
    <property type="entry name" value="HotDog_dom_sf"/>
</dbReference>